<name>A0A4U0GU71_9SPHI</name>
<dbReference type="EMBL" id="SUKA01000007">
    <property type="protein sequence ID" value="TJY62605.1"/>
    <property type="molecule type" value="Genomic_DNA"/>
</dbReference>
<sequence length="272" mass="31193">MYHCQSLNLFIVNLLSTILMKKIILHFVWLIPVLVLFSCEKELHKYEGKPTIYFNEAGRLPDYSSEVIKDSTLLSFSLVAVEDSIVNMVVKVIGEKSPEDRAYTLSVSPNSDAIEGVHYEVLDDEFVIRKNELTDTVNIKFFRTADMQEKTFLLGFDLLENENFAIAMFDKILNQNTGKLHSYVTYRWFLNDIIKKPGRWLDGYLGTFSRKKLFLMVDVLNVDPAYMDTSISIAEILAYGKYMQRYLNEQRAAGNTILEEDGTVMVMGASSQ</sequence>
<accession>A0A4U0GU71</accession>
<gene>
    <name evidence="1" type="ORF">FAZ19_19220</name>
</gene>
<comment type="caution">
    <text evidence="1">The sequence shown here is derived from an EMBL/GenBank/DDBJ whole genome shotgun (WGS) entry which is preliminary data.</text>
</comment>
<proteinExistence type="predicted"/>
<evidence type="ECO:0000313" key="1">
    <source>
        <dbReference type="EMBL" id="TJY62605.1"/>
    </source>
</evidence>
<protein>
    <submittedName>
        <fullName evidence="1">DUF4843 domain-containing protein</fullName>
    </submittedName>
</protein>
<dbReference type="OrthoDB" id="1096291at2"/>
<keyword evidence="2" id="KW-1185">Reference proteome</keyword>
<evidence type="ECO:0000313" key="2">
    <source>
        <dbReference type="Proteomes" id="UP000309872"/>
    </source>
</evidence>
<dbReference type="Proteomes" id="UP000309872">
    <property type="component" value="Unassembled WGS sequence"/>
</dbReference>
<dbReference type="Pfam" id="PF16132">
    <property type="entry name" value="DUF4843"/>
    <property type="match status" value="1"/>
</dbReference>
<dbReference type="AlphaFoldDB" id="A0A4U0GU71"/>
<organism evidence="1 2">
    <name type="scientific">Sphingobacterium alkalisoli</name>
    <dbReference type="NCBI Taxonomy" id="1874115"/>
    <lineage>
        <taxon>Bacteria</taxon>
        <taxon>Pseudomonadati</taxon>
        <taxon>Bacteroidota</taxon>
        <taxon>Sphingobacteriia</taxon>
        <taxon>Sphingobacteriales</taxon>
        <taxon>Sphingobacteriaceae</taxon>
        <taxon>Sphingobacterium</taxon>
    </lineage>
</organism>
<reference evidence="1 2" key="1">
    <citation type="submission" date="2019-04" db="EMBL/GenBank/DDBJ databases">
        <title>Sphingobacterium olei sp. nov., isolated from oil-contaminated soil.</title>
        <authorList>
            <person name="Liu B."/>
        </authorList>
    </citation>
    <scope>NUCLEOTIDE SEQUENCE [LARGE SCALE GENOMIC DNA]</scope>
    <source>
        <strain evidence="1 2">Y3L14</strain>
    </source>
</reference>
<dbReference type="InterPro" id="IPR032299">
    <property type="entry name" value="DUF4843"/>
</dbReference>